<dbReference type="Proteomes" id="UP000543556">
    <property type="component" value="Unassembled WGS sequence"/>
</dbReference>
<name>A0A7Y7IFB4_9MICC</name>
<sequence length="137" mass="14078">MDRLCKSEKGAAAVEFALVVPVLLLLLFGIIEFGRVYNTQIELTGAAREGARVMAIQNNSTAAKAAARAGAPSLNPALTDAQISVLTNGADPSSCLNTIGTPNLTVTVTATYPLTFLTGMFGNSITITGKSAMQCGG</sequence>
<keyword evidence="1" id="KW-0812">Transmembrane</keyword>
<reference evidence="3 4" key="1">
    <citation type="submission" date="2020-02" db="EMBL/GenBank/DDBJ databases">
        <title>Genome sequence of strain AETb3-4.</title>
        <authorList>
            <person name="Gao J."/>
            <person name="Zhang X."/>
        </authorList>
    </citation>
    <scope>NUCLEOTIDE SEQUENCE [LARGE SCALE GENOMIC DNA]</scope>
    <source>
        <strain evidence="3 4">AETb3-4</strain>
    </source>
</reference>
<feature type="domain" description="TadE-like" evidence="2">
    <location>
        <begin position="10"/>
        <end position="52"/>
    </location>
</feature>
<evidence type="ECO:0000259" key="2">
    <source>
        <dbReference type="Pfam" id="PF07811"/>
    </source>
</evidence>
<feature type="transmembrane region" description="Helical" evidence="1">
    <location>
        <begin position="12"/>
        <end position="31"/>
    </location>
</feature>
<gene>
    <name evidence="3" type="ORF">G6034_05855</name>
</gene>
<dbReference type="EMBL" id="JAAMFM010000005">
    <property type="protein sequence ID" value="NVM94439.1"/>
    <property type="molecule type" value="Genomic_DNA"/>
</dbReference>
<dbReference type="NCBIfam" id="NF041390">
    <property type="entry name" value="TadE_Rv3655c"/>
    <property type="match status" value="1"/>
</dbReference>
<dbReference type="AlphaFoldDB" id="A0A7Y7IFB4"/>
<keyword evidence="1" id="KW-1133">Transmembrane helix</keyword>
<dbReference type="Pfam" id="PF07811">
    <property type="entry name" value="TadE"/>
    <property type="match status" value="1"/>
</dbReference>
<comment type="caution">
    <text evidence="3">The sequence shown here is derived from an EMBL/GenBank/DDBJ whole genome shotgun (WGS) entry which is preliminary data.</text>
</comment>
<evidence type="ECO:0000313" key="3">
    <source>
        <dbReference type="EMBL" id="NVM94439.1"/>
    </source>
</evidence>
<organism evidence="3 4">
    <name type="scientific">Arthrobacter wenxiniae</name>
    <dbReference type="NCBI Taxonomy" id="2713570"/>
    <lineage>
        <taxon>Bacteria</taxon>
        <taxon>Bacillati</taxon>
        <taxon>Actinomycetota</taxon>
        <taxon>Actinomycetes</taxon>
        <taxon>Micrococcales</taxon>
        <taxon>Micrococcaceae</taxon>
        <taxon>Arthrobacter</taxon>
    </lineage>
</organism>
<dbReference type="InterPro" id="IPR012495">
    <property type="entry name" value="TadE-like_dom"/>
</dbReference>
<keyword evidence="1" id="KW-0472">Membrane</keyword>
<accession>A0A7Y7IFB4</accession>
<evidence type="ECO:0000256" key="1">
    <source>
        <dbReference type="SAM" id="Phobius"/>
    </source>
</evidence>
<keyword evidence="4" id="KW-1185">Reference proteome</keyword>
<evidence type="ECO:0000313" key="4">
    <source>
        <dbReference type="Proteomes" id="UP000543556"/>
    </source>
</evidence>
<proteinExistence type="predicted"/>
<protein>
    <submittedName>
        <fullName evidence="3">Pilus assembly protein</fullName>
    </submittedName>
</protein>
<dbReference type="InterPro" id="IPR049790">
    <property type="entry name" value="Rv3655c/TadE"/>
</dbReference>